<dbReference type="InterPro" id="IPR052896">
    <property type="entry name" value="GGT-like_enzyme"/>
</dbReference>
<comment type="similarity">
    <text evidence="4">Belongs to the gamma-glutamyltransferase family.</text>
</comment>
<evidence type="ECO:0000256" key="1">
    <source>
        <dbReference type="ARBA" id="ARBA00001049"/>
    </source>
</evidence>
<name>A0ABS0ENA4_9BURK</name>
<sequence>MRTTRPVSYAEHGMVATAHYLATGAALDVLKEGGTAVDAAICAAATMSVVLPHMIGIGGDAFWMIHDAKSNTLSALNGSGTCGKDITLDTYRGMDAIPNRGPQSAITVPGAIDSWALAHERFGTMPLSRLLAPAIRYASEGVAVTQDISRWISDDTEDFRKDPGSAGIFLKNGNAYQPGERLQQPALAKTLENIAQHGPRYFYEETAQSIVSYLKSQGGLLTVEDFQNYHAKWVKPISTNYRGFQAFQVPPPSQGIAGLMILNFLNGIDLSGLDSNSPEYYNAMIQAIKWAFNKRDKYLTDPEFSDIPIEKLLDPELANAERAEWLADTKRTHENRPGGSDTTFISIADKYGNAVGLVQSLYFDFGSCVTDPGSGVLMQNRGAFFSLQPDHPNVLKPGKQSASTLMSGMLFKDGKPYMVYGTQGGEVQPQTQTSVATRVVDFGLNVQEAIDAPRVLYGRSWGDTSNKLLLESAAPEATFDALREQGHPVEPAQWPFPRMGTAQAIRLPGPWSPFFEGGADPRGEGIALGF</sequence>
<comment type="catalytic activity">
    <reaction evidence="2 4">
        <text>glutathione + H2O = L-cysteinylglycine + L-glutamate</text>
        <dbReference type="Rhea" id="RHEA:28807"/>
        <dbReference type="ChEBI" id="CHEBI:15377"/>
        <dbReference type="ChEBI" id="CHEBI:29985"/>
        <dbReference type="ChEBI" id="CHEBI:57925"/>
        <dbReference type="ChEBI" id="CHEBI:61694"/>
        <dbReference type="EC" id="3.4.19.13"/>
    </reaction>
</comment>
<dbReference type="PANTHER" id="PTHR43881:SF1">
    <property type="entry name" value="GAMMA-GLUTAMYLTRANSPEPTIDASE (AFU_ORTHOLOGUE AFUA_4G13580)"/>
    <property type="match status" value="1"/>
</dbReference>
<comment type="pathway">
    <text evidence="4">Sulfur metabolism; glutathione metabolism.</text>
</comment>
<evidence type="ECO:0000313" key="6">
    <source>
        <dbReference type="Proteomes" id="UP000657372"/>
    </source>
</evidence>
<dbReference type="InterPro" id="IPR043137">
    <property type="entry name" value="GGT_ssub_C"/>
</dbReference>
<dbReference type="InterPro" id="IPR029055">
    <property type="entry name" value="Ntn_hydrolases_N"/>
</dbReference>
<comment type="catalytic activity">
    <reaction evidence="1 4">
        <text>an S-substituted glutathione + H2O = an S-substituted L-cysteinylglycine + L-glutamate</text>
        <dbReference type="Rhea" id="RHEA:59468"/>
        <dbReference type="ChEBI" id="CHEBI:15377"/>
        <dbReference type="ChEBI" id="CHEBI:29985"/>
        <dbReference type="ChEBI" id="CHEBI:90779"/>
        <dbReference type="ChEBI" id="CHEBI:143103"/>
        <dbReference type="EC" id="3.4.19.13"/>
    </reaction>
</comment>
<keyword evidence="4 5" id="KW-0808">Transferase</keyword>
<dbReference type="EC" id="2.3.2.2" evidence="4"/>
<comment type="PTM">
    <text evidence="4">Cleaved by autocatalysis into a large and a small subunit.</text>
</comment>
<dbReference type="Gene3D" id="3.60.20.40">
    <property type="match status" value="1"/>
</dbReference>
<dbReference type="EC" id="3.4.19.13" evidence="4"/>
<dbReference type="SUPFAM" id="SSF56235">
    <property type="entry name" value="N-terminal nucleophile aminohydrolases (Ntn hydrolases)"/>
    <property type="match status" value="1"/>
</dbReference>
<organism evidence="5 6">
    <name type="scientific">Herminiimonas contaminans</name>
    <dbReference type="NCBI Taxonomy" id="1111140"/>
    <lineage>
        <taxon>Bacteria</taxon>
        <taxon>Pseudomonadati</taxon>
        <taxon>Pseudomonadota</taxon>
        <taxon>Betaproteobacteria</taxon>
        <taxon>Burkholderiales</taxon>
        <taxon>Oxalobacteraceae</taxon>
        <taxon>Herminiimonas</taxon>
    </lineage>
</organism>
<dbReference type="GO" id="GO:0103068">
    <property type="term" value="F:leukotriene C4 gamma-glutamyl transferase activity"/>
    <property type="evidence" value="ECO:0007669"/>
    <property type="project" value="UniProtKB-EC"/>
</dbReference>
<dbReference type="Proteomes" id="UP000657372">
    <property type="component" value="Unassembled WGS sequence"/>
</dbReference>
<dbReference type="PANTHER" id="PTHR43881">
    <property type="entry name" value="GAMMA-GLUTAMYLTRANSPEPTIDASE (AFU_ORTHOLOGUE AFUA_4G13580)"/>
    <property type="match status" value="1"/>
</dbReference>
<evidence type="ECO:0000256" key="4">
    <source>
        <dbReference type="RuleBase" id="RU368036"/>
    </source>
</evidence>
<keyword evidence="4" id="KW-0865">Zymogen</keyword>
<dbReference type="InterPro" id="IPR043138">
    <property type="entry name" value="GGT_lsub"/>
</dbReference>
<evidence type="ECO:0000256" key="2">
    <source>
        <dbReference type="ARBA" id="ARBA00001089"/>
    </source>
</evidence>
<keyword evidence="6" id="KW-1185">Reference proteome</keyword>
<proteinExistence type="inferred from homology"/>
<gene>
    <name evidence="5" type="primary">ggt</name>
    <name evidence="5" type="ORF">IXC47_01405</name>
</gene>
<reference evidence="5 6" key="1">
    <citation type="submission" date="2020-11" db="EMBL/GenBank/DDBJ databases">
        <title>WGS of Herminiimonas contaminans strain Marseille-Q4544 isolated from planarians Schmidtea mediterranea.</title>
        <authorList>
            <person name="Kangale L."/>
        </authorList>
    </citation>
    <scope>NUCLEOTIDE SEQUENCE [LARGE SCALE GENOMIC DNA]</scope>
    <source>
        <strain evidence="5 6">Marseille-Q4544</strain>
    </source>
</reference>
<protein>
    <recommendedName>
        <fullName evidence="4">Glutathione hydrolase proenzyme</fullName>
        <ecNumber evidence="4">2.3.2.2</ecNumber>
        <ecNumber evidence="4">3.4.19.13</ecNumber>
    </recommendedName>
    <component>
        <recommendedName>
            <fullName evidence="4">Glutathione hydrolase large chain</fullName>
        </recommendedName>
    </component>
    <component>
        <recommendedName>
            <fullName evidence="4">Glutathione hydrolase small chain</fullName>
        </recommendedName>
    </component>
</protein>
<keyword evidence="4 5" id="KW-0012">Acyltransferase</keyword>
<dbReference type="Gene3D" id="1.10.246.130">
    <property type="match status" value="1"/>
</dbReference>
<dbReference type="RefSeq" id="WP_195874490.1">
    <property type="nucleotide sequence ID" value="NZ_JADOEL010000001.1"/>
</dbReference>
<dbReference type="EMBL" id="JADOEL010000001">
    <property type="protein sequence ID" value="MBF8176332.1"/>
    <property type="molecule type" value="Genomic_DNA"/>
</dbReference>
<keyword evidence="4" id="KW-0317">Glutathione biosynthesis</keyword>
<comment type="subunit">
    <text evidence="4">This enzyme consists of two polypeptide chains, which are synthesized in precursor form from a single polypeptide.</text>
</comment>
<dbReference type="PRINTS" id="PR01210">
    <property type="entry name" value="GGTRANSPTASE"/>
</dbReference>
<dbReference type="InterPro" id="IPR000101">
    <property type="entry name" value="GGT_peptidase"/>
</dbReference>
<comment type="caution">
    <text evidence="5">The sequence shown here is derived from an EMBL/GenBank/DDBJ whole genome shotgun (WGS) entry which is preliminary data.</text>
</comment>
<keyword evidence="4" id="KW-0378">Hydrolase</keyword>
<dbReference type="NCBIfam" id="TIGR00066">
    <property type="entry name" value="g_glut_trans"/>
    <property type="match status" value="1"/>
</dbReference>
<comment type="catalytic activity">
    <reaction evidence="3 4">
        <text>an N-terminal (5-L-glutamyl)-[peptide] + an alpha-amino acid = 5-L-glutamyl amino acid + an N-terminal L-alpha-aminoacyl-[peptide]</text>
        <dbReference type="Rhea" id="RHEA:23904"/>
        <dbReference type="Rhea" id="RHEA-COMP:9780"/>
        <dbReference type="Rhea" id="RHEA-COMP:9795"/>
        <dbReference type="ChEBI" id="CHEBI:77644"/>
        <dbReference type="ChEBI" id="CHEBI:78597"/>
        <dbReference type="ChEBI" id="CHEBI:78599"/>
        <dbReference type="ChEBI" id="CHEBI:78608"/>
        <dbReference type="EC" id="2.3.2.2"/>
    </reaction>
</comment>
<evidence type="ECO:0000256" key="3">
    <source>
        <dbReference type="ARBA" id="ARBA00047417"/>
    </source>
</evidence>
<evidence type="ECO:0000313" key="5">
    <source>
        <dbReference type="EMBL" id="MBF8176332.1"/>
    </source>
</evidence>
<dbReference type="Pfam" id="PF01019">
    <property type="entry name" value="G_glu_transpept"/>
    <property type="match status" value="1"/>
</dbReference>
<accession>A0ABS0ENA4</accession>